<reference evidence="3" key="1">
    <citation type="submission" date="2017-09" db="EMBL/GenBank/DDBJ databases">
        <title>Yangia sp. SAOS 153D whole genome sequencing.</title>
        <authorList>
            <person name="Verma A."/>
            <person name="Krishnamurthi S."/>
        </authorList>
    </citation>
    <scope>NUCLEOTIDE SEQUENCE [LARGE SCALE GENOMIC DNA]</scope>
    <source>
        <strain evidence="3">SAOS 153D</strain>
    </source>
</reference>
<evidence type="ECO:0000313" key="4">
    <source>
        <dbReference type="Proteomes" id="UP000217448"/>
    </source>
</evidence>
<evidence type="ECO:0000259" key="1">
    <source>
        <dbReference type="Pfam" id="PF00561"/>
    </source>
</evidence>
<evidence type="ECO:0000313" key="3">
    <source>
        <dbReference type="EMBL" id="PBD19149.1"/>
    </source>
</evidence>
<dbReference type="Proteomes" id="UP000217448">
    <property type="component" value="Unassembled WGS sequence"/>
</dbReference>
<feature type="domain" description="AB hydrolase-1" evidence="1">
    <location>
        <begin position="61"/>
        <end position="295"/>
    </location>
</feature>
<gene>
    <name evidence="2" type="ORF">CLG85_018440</name>
    <name evidence="3" type="ORF">CLG85_10835</name>
</gene>
<dbReference type="AlphaFoldDB" id="A0A2A3JXG8"/>
<dbReference type="InterPro" id="IPR050266">
    <property type="entry name" value="AB_hydrolase_sf"/>
</dbReference>
<evidence type="ECO:0000313" key="2">
    <source>
        <dbReference type="EMBL" id="MCT4372185.1"/>
    </source>
</evidence>
<dbReference type="PANTHER" id="PTHR43798:SF33">
    <property type="entry name" value="HYDROLASE, PUTATIVE (AFU_ORTHOLOGUE AFUA_2G14860)-RELATED"/>
    <property type="match status" value="1"/>
</dbReference>
<keyword evidence="4" id="KW-1185">Reference proteome</keyword>
<protein>
    <submittedName>
        <fullName evidence="3">Alpha/beta hydrolase</fullName>
    </submittedName>
</protein>
<dbReference type="PANTHER" id="PTHR43798">
    <property type="entry name" value="MONOACYLGLYCEROL LIPASE"/>
    <property type="match status" value="1"/>
</dbReference>
<dbReference type="GO" id="GO:0016787">
    <property type="term" value="F:hydrolase activity"/>
    <property type="evidence" value="ECO:0007669"/>
    <property type="project" value="UniProtKB-KW"/>
</dbReference>
<dbReference type="InterPro" id="IPR029058">
    <property type="entry name" value="AB_hydrolase_fold"/>
</dbReference>
<dbReference type="InterPro" id="IPR000073">
    <property type="entry name" value="AB_hydrolase_1"/>
</dbReference>
<comment type="caution">
    <text evidence="3">The sequence shown here is derived from an EMBL/GenBank/DDBJ whole genome shotgun (WGS) entry which is preliminary data.</text>
</comment>
<reference evidence="2" key="3">
    <citation type="submission" date="2024-05" db="EMBL/GenBank/DDBJ databases">
        <title>Yangia mangrovi SAOS 153D genome.</title>
        <authorList>
            <person name="Verma A."/>
            <person name="Pal Y."/>
            <person name="Sundharam S."/>
            <person name="Bisht B."/>
            <person name="Srinivasan K."/>
        </authorList>
    </citation>
    <scope>NUCLEOTIDE SEQUENCE</scope>
    <source>
        <strain evidence="2">SAOS 153D</strain>
    </source>
</reference>
<dbReference type="SUPFAM" id="SSF53474">
    <property type="entry name" value="alpha/beta-Hydrolases"/>
    <property type="match status" value="1"/>
</dbReference>
<dbReference type="Pfam" id="PF00561">
    <property type="entry name" value="Abhydrolase_1"/>
    <property type="match status" value="1"/>
</dbReference>
<dbReference type="EMBL" id="NTHN01000160">
    <property type="protein sequence ID" value="PBD19149.1"/>
    <property type="molecule type" value="Genomic_DNA"/>
</dbReference>
<keyword evidence="3" id="KW-0378">Hydrolase</keyword>
<proteinExistence type="predicted"/>
<accession>A0A2A3JXG8</accession>
<organism evidence="3">
    <name type="scientific">Alloyangia mangrovi</name>
    <dbReference type="NCBI Taxonomy" id="1779329"/>
    <lineage>
        <taxon>Bacteria</taxon>
        <taxon>Pseudomonadati</taxon>
        <taxon>Pseudomonadota</taxon>
        <taxon>Alphaproteobacteria</taxon>
        <taxon>Rhodobacterales</taxon>
        <taxon>Roseobacteraceae</taxon>
        <taxon>Alloyangia</taxon>
    </lineage>
</organism>
<reference evidence="4" key="2">
    <citation type="submission" date="2023-07" db="EMBL/GenBank/DDBJ databases">
        <title>Yangia mangrovi SAOS 153D genome.</title>
        <authorList>
            <person name="Verma A."/>
            <person name="Pal Y."/>
            <person name="Sundharam S."/>
            <person name="Bisht B."/>
            <person name="Srinivasan K."/>
        </authorList>
    </citation>
    <scope>NUCLEOTIDE SEQUENCE [LARGE SCALE GENOMIC DNA]</scope>
    <source>
        <strain evidence="4">SAOS 153D</strain>
    </source>
</reference>
<sequence>MSYMLGAIGVALPLLAALPGIGELRRRKLDNSRRIEATGQFARLSLGDTHYSLLGPETGELVVCIHGLTAPSVVFKALARHLAAEGKRVLIYDLYGRGYSDRPHALQTPAFLTRQLHELLSALQLQGPVTLLGYSLGATVAVQFAAEMPERVSRLVLLAPAGIESELSPIVDWTAQHRGLGDWLFHMVFPKAHRQNVFESSDSRSEVPEIDRLHLAELDRRGYVRSVLSSLRGCLQEPQEAQHRRIAGLGIPVLAIWGGQDQMVRAGTMEQLSTWNPHAEQRLIEDAWHGIPHTHASELARLICAKEALRGFG</sequence>
<name>A0A2A3JXG8_9RHOB</name>
<dbReference type="GO" id="GO:0016020">
    <property type="term" value="C:membrane"/>
    <property type="evidence" value="ECO:0007669"/>
    <property type="project" value="TreeGrafter"/>
</dbReference>
<dbReference type="RefSeq" id="WP_095882276.1">
    <property type="nucleotide sequence ID" value="NZ_NTHN02000039.1"/>
</dbReference>
<dbReference type="PRINTS" id="PR00111">
    <property type="entry name" value="ABHYDROLASE"/>
</dbReference>
<dbReference type="OrthoDB" id="7267294at2"/>
<dbReference type="Gene3D" id="3.40.50.1820">
    <property type="entry name" value="alpha/beta hydrolase"/>
    <property type="match status" value="1"/>
</dbReference>
<dbReference type="EMBL" id="NTHN02000039">
    <property type="protein sequence ID" value="MCT4372185.1"/>
    <property type="molecule type" value="Genomic_DNA"/>
</dbReference>